<proteinExistence type="predicted"/>
<dbReference type="Proteomes" id="UP000231094">
    <property type="component" value="Unassembled WGS sequence"/>
</dbReference>
<dbReference type="AlphaFoldDB" id="A0A2N9Y6P5"/>
<accession>A0A2N9Y6P5</accession>
<evidence type="ECO:0000313" key="1">
    <source>
        <dbReference type="EMBL" id="PIT64641.1"/>
    </source>
</evidence>
<gene>
    <name evidence="1" type="ORF">BHC47_09630</name>
</gene>
<name>A0A2N9Y6P5_9NEIS</name>
<dbReference type="RefSeq" id="WP_100116192.1">
    <property type="nucleotide sequence ID" value="NZ_CP160070.2"/>
</dbReference>
<evidence type="ECO:0000313" key="2">
    <source>
        <dbReference type="Proteomes" id="UP000231094"/>
    </source>
</evidence>
<protein>
    <submittedName>
        <fullName evidence="1">Uncharacterized protein</fullName>
    </submittedName>
</protein>
<sequence>MKYLIYPIIICFIVFGNVSNAIADISNEIANTKEIELKHYKKVNLPYSSAELEKYYYWGENGLQLSPDMPFPLRFTNKEFLYQPKLFDYLGKTPFYFPHCYFYYKNILYKGVIQMARGDNDQAFTFQLYSYDDQGGVIDAILLYQVQSGEISYWNDFIINPNGKILITQYQHDNLIESDENPNELIINPEKNQIDTKTVEFQMTPSGIFNLVE</sequence>
<dbReference type="EMBL" id="MEIV01000012">
    <property type="protein sequence ID" value="PIT64641.1"/>
    <property type="molecule type" value="Genomic_DNA"/>
</dbReference>
<organism evidence="1 2">
    <name type="scientific">Snodgrassella alvi</name>
    <dbReference type="NCBI Taxonomy" id="1196083"/>
    <lineage>
        <taxon>Bacteria</taxon>
        <taxon>Pseudomonadati</taxon>
        <taxon>Pseudomonadota</taxon>
        <taxon>Betaproteobacteria</taxon>
        <taxon>Neisseriales</taxon>
        <taxon>Neisseriaceae</taxon>
        <taxon>Snodgrassella</taxon>
    </lineage>
</organism>
<reference evidence="1 2" key="1">
    <citation type="journal article" date="2017" name="MBio">
        <title>Type VI secretion-mediated competition in the bee gut microbiome.</title>
        <authorList>
            <person name="Steele M.I."/>
            <person name="Kwong W.K."/>
            <person name="Powell J.E."/>
            <person name="Whiteley M."/>
            <person name="Moran N.A."/>
        </authorList>
    </citation>
    <scope>NUCLEOTIDE SEQUENCE [LARGE SCALE GENOMIC DNA]</scope>
    <source>
        <strain evidence="1 2">PEB0171</strain>
    </source>
</reference>
<comment type="caution">
    <text evidence="1">The sequence shown here is derived from an EMBL/GenBank/DDBJ whole genome shotgun (WGS) entry which is preliminary data.</text>
</comment>